<evidence type="ECO:0000313" key="2">
    <source>
        <dbReference type="Proteomes" id="UP000522864"/>
    </source>
</evidence>
<proteinExistence type="predicted"/>
<gene>
    <name evidence="1" type="ORF">HX830_26430</name>
</gene>
<protein>
    <submittedName>
        <fullName evidence="1">Uncharacterized protein</fullName>
    </submittedName>
</protein>
<accession>A0A7Y8BV55</accession>
<dbReference type="RefSeq" id="WP_177103559.1">
    <property type="nucleotide sequence ID" value="NZ_JACAQA010000028.1"/>
</dbReference>
<dbReference type="EMBL" id="JACAQA010000028">
    <property type="protein sequence ID" value="NWB88412.1"/>
    <property type="molecule type" value="Genomic_DNA"/>
</dbReference>
<dbReference type="AlphaFoldDB" id="A0A7Y8BV55"/>
<sequence>MIKSLGEQHATPDINDFSFDERLNEKGTYLNGAYLTANWLIWSQKNEKRLALVYSDSCEHTPIKQGHSPSES</sequence>
<name>A0A7Y8BV55_9PSED</name>
<comment type="caution">
    <text evidence="1">The sequence shown here is derived from an EMBL/GenBank/DDBJ whole genome shotgun (WGS) entry which is preliminary data.</text>
</comment>
<organism evidence="1 2">
    <name type="scientific">Pseudomonas gingeri</name>
    <dbReference type="NCBI Taxonomy" id="117681"/>
    <lineage>
        <taxon>Bacteria</taxon>
        <taxon>Pseudomonadati</taxon>
        <taxon>Pseudomonadota</taxon>
        <taxon>Gammaproteobacteria</taxon>
        <taxon>Pseudomonadales</taxon>
        <taxon>Pseudomonadaceae</taxon>
        <taxon>Pseudomonas</taxon>
    </lineage>
</organism>
<evidence type="ECO:0000313" key="1">
    <source>
        <dbReference type="EMBL" id="NWB88412.1"/>
    </source>
</evidence>
<dbReference type="Proteomes" id="UP000522864">
    <property type="component" value="Unassembled WGS sequence"/>
</dbReference>
<reference evidence="1 2" key="1">
    <citation type="submission" date="2020-04" db="EMBL/GenBank/DDBJ databases">
        <title>Molecular characterization of pseudomonads from Agaricus bisporus reveal novel blotch 2 pathogens in Western Europe.</title>
        <authorList>
            <person name="Taparia T."/>
            <person name="Krijger M."/>
            <person name="Haynes E."/>
            <person name="Elpinstone J.G."/>
            <person name="Noble R."/>
            <person name="Van Der Wolf J."/>
        </authorList>
    </citation>
    <scope>NUCLEOTIDE SEQUENCE [LARGE SCALE GENOMIC DNA]</scope>
    <source>
        <strain evidence="1 2">G9001</strain>
    </source>
</reference>